<protein>
    <recommendedName>
        <fullName evidence="6 7">Large ribosomal subunit protein bL9</fullName>
    </recommendedName>
</protein>
<dbReference type="FunFam" id="3.40.5.10:FF:000003">
    <property type="entry name" value="50S ribosomal protein L9"/>
    <property type="match status" value="1"/>
</dbReference>
<dbReference type="Pfam" id="PF03948">
    <property type="entry name" value="Ribosomal_L9_C"/>
    <property type="match status" value="1"/>
</dbReference>
<dbReference type="InterPro" id="IPR036791">
    <property type="entry name" value="Ribosomal_bL9_C_sf"/>
</dbReference>
<dbReference type="InterPro" id="IPR009027">
    <property type="entry name" value="Ribosomal_bL9/RNase_H1_N"/>
</dbReference>
<comment type="similarity">
    <text evidence="1 7">Belongs to the bacterial ribosomal protein bL9 family.</text>
</comment>
<name>A0A420XU89_9ACTN</name>
<dbReference type="Pfam" id="PF01281">
    <property type="entry name" value="Ribosomal_L9_N"/>
    <property type="match status" value="1"/>
</dbReference>
<dbReference type="FunCoup" id="A0A420XU89">
    <property type="interactions" value="284"/>
</dbReference>
<reference evidence="9 10" key="1">
    <citation type="submission" date="2018-10" db="EMBL/GenBank/DDBJ databases">
        <title>Genomic Encyclopedia of Archaeal and Bacterial Type Strains, Phase II (KMG-II): from individual species to whole genera.</title>
        <authorList>
            <person name="Goeker M."/>
        </authorList>
    </citation>
    <scope>NUCLEOTIDE SEQUENCE [LARGE SCALE GENOMIC DNA]</scope>
    <source>
        <strain evidence="9 10">RP-AC37</strain>
    </source>
</reference>
<evidence type="ECO:0000256" key="3">
    <source>
        <dbReference type="ARBA" id="ARBA00022884"/>
    </source>
</evidence>
<gene>
    <name evidence="7" type="primary">rplI</name>
    <name evidence="9" type="ORF">CLV35_0829</name>
</gene>
<dbReference type="Gene3D" id="3.10.430.100">
    <property type="entry name" value="Ribosomal protein L9, C-terminal domain"/>
    <property type="match status" value="1"/>
</dbReference>
<accession>A0A420XU89</accession>
<evidence type="ECO:0000256" key="7">
    <source>
        <dbReference type="HAMAP-Rule" id="MF_00503"/>
    </source>
</evidence>
<evidence type="ECO:0000256" key="5">
    <source>
        <dbReference type="ARBA" id="ARBA00023274"/>
    </source>
</evidence>
<comment type="function">
    <text evidence="7">Binds to the 23S rRNA.</text>
</comment>
<dbReference type="SUPFAM" id="SSF55658">
    <property type="entry name" value="L9 N-domain-like"/>
    <property type="match status" value="1"/>
</dbReference>
<dbReference type="Proteomes" id="UP000281955">
    <property type="component" value="Unassembled WGS sequence"/>
</dbReference>
<dbReference type="InterPro" id="IPR000244">
    <property type="entry name" value="Ribosomal_bL9"/>
</dbReference>
<dbReference type="GO" id="GO:0006412">
    <property type="term" value="P:translation"/>
    <property type="evidence" value="ECO:0007669"/>
    <property type="project" value="UniProtKB-UniRule"/>
</dbReference>
<evidence type="ECO:0000259" key="8">
    <source>
        <dbReference type="PROSITE" id="PS00651"/>
    </source>
</evidence>
<evidence type="ECO:0000256" key="2">
    <source>
        <dbReference type="ARBA" id="ARBA00022730"/>
    </source>
</evidence>
<dbReference type="InterPro" id="IPR020069">
    <property type="entry name" value="Ribosomal_bL9_C"/>
</dbReference>
<dbReference type="OrthoDB" id="9788336at2"/>
<dbReference type="PROSITE" id="PS00651">
    <property type="entry name" value="RIBOSOMAL_L9"/>
    <property type="match status" value="1"/>
</dbReference>
<dbReference type="InterPro" id="IPR020070">
    <property type="entry name" value="Ribosomal_bL9_N"/>
</dbReference>
<dbReference type="AlphaFoldDB" id="A0A420XU89"/>
<keyword evidence="5 7" id="KW-0687">Ribonucleoprotein</keyword>
<keyword evidence="4 7" id="KW-0689">Ribosomal protein</keyword>
<dbReference type="InParanoid" id="A0A420XU89"/>
<dbReference type="SUPFAM" id="SSF55653">
    <property type="entry name" value="Ribosomal protein L9 C-domain"/>
    <property type="match status" value="1"/>
</dbReference>
<organism evidence="9 10">
    <name type="scientific">Motilibacter peucedani</name>
    <dbReference type="NCBI Taxonomy" id="598650"/>
    <lineage>
        <taxon>Bacteria</taxon>
        <taxon>Bacillati</taxon>
        <taxon>Actinomycetota</taxon>
        <taxon>Actinomycetes</taxon>
        <taxon>Motilibacterales</taxon>
        <taxon>Motilibacteraceae</taxon>
        <taxon>Motilibacter</taxon>
    </lineage>
</organism>
<proteinExistence type="inferred from homology"/>
<dbReference type="InterPro" id="IPR036935">
    <property type="entry name" value="Ribosomal_bL9_N_sf"/>
</dbReference>
<keyword evidence="3 7" id="KW-0694">RNA-binding</keyword>
<evidence type="ECO:0000256" key="4">
    <source>
        <dbReference type="ARBA" id="ARBA00022980"/>
    </source>
</evidence>
<comment type="caution">
    <text evidence="9">The sequence shown here is derived from an EMBL/GenBank/DDBJ whole genome shotgun (WGS) entry which is preliminary data.</text>
</comment>
<dbReference type="GO" id="GO:1990904">
    <property type="term" value="C:ribonucleoprotein complex"/>
    <property type="evidence" value="ECO:0007669"/>
    <property type="project" value="UniProtKB-KW"/>
</dbReference>
<evidence type="ECO:0000256" key="6">
    <source>
        <dbReference type="ARBA" id="ARBA00035292"/>
    </source>
</evidence>
<sequence>MKLILTQEVANLGAPGDVVEVKDGYGRNYLIPQGFGLRWTRGAEKQIDTIRRARAARAVKELEQAKSLKTSIEGLKVKLAARAGGTGRLFGAVTPSDVVEAIGANGGPVVDKRAVHIVEPIRTLGRHEVRVRLNGDVEAKLNVDVVSG</sequence>
<evidence type="ECO:0000256" key="1">
    <source>
        <dbReference type="ARBA" id="ARBA00010605"/>
    </source>
</evidence>
<keyword evidence="2 7" id="KW-0699">rRNA-binding</keyword>
<dbReference type="GO" id="GO:0003735">
    <property type="term" value="F:structural constituent of ribosome"/>
    <property type="evidence" value="ECO:0007669"/>
    <property type="project" value="InterPro"/>
</dbReference>
<dbReference type="NCBIfam" id="TIGR00158">
    <property type="entry name" value="L9"/>
    <property type="match status" value="1"/>
</dbReference>
<dbReference type="PANTHER" id="PTHR21368">
    <property type="entry name" value="50S RIBOSOMAL PROTEIN L9"/>
    <property type="match status" value="1"/>
</dbReference>
<dbReference type="InterPro" id="IPR020594">
    <property type="entry name" value="Ribosomal_bL9_bac/chp"/>
</dbReference>
<evidence type="ECO:0000313" key="9">
    <source>
        <dbReference type="EMBL" id="RKS80398.1"/>
    </source>
</evidence>
<dbReference type="HAMAP" id="MF_00503">
    <property type="entry name" value="Ribosomal_bL9"/>
    <property type="match status" value="1"/>
</dbReference>
<dbReference type="GO" id="GO:0019843">
    <property type="term" value="F:rRNA binding"/>
    <property type="evidence" value="ECO:0007669"/>
    <property type="project" value="UniProtKB-UniRule"/>
</dbReference>
<dbReference type="Gene3D" id="3.40.5.10">
    <property type="entry name" value="Ribosomal protein L9, N-terminal domain"/>
    <property type="match status" value="1"/>
</dbReference>
<dbReference type="RefSeq" id="WP_121192087.1">
    <property type="nucleotide sequence ID" value="NZ_RBWV01000009.1"/>
</dbReference>
<evidence type="ECO:0000313" key="10">
    <source>
        <dbReference type="Proteomes" id="UP000281955"/>
    </source>
</evidence>
<keyword evidence="10" id="KW-1185">Reference proteome</keyword>
<dbReference type="GO" id="GO:0005840">
    <property type="term" value="C:ribosome"/>
    <property type="evidence" value="ECO:0007669"/>
    <property type="project" value="UniProtKB-KW"/>
</dbReference>
<feature type="domain" description="Ribosomal protein L9" evidence="8">
    <location>
        <begin position="13"/>
        <end position="40"/>
    </location>
</feature>
<dbReference type="EMBL" id="RBWV01000009">
    <property type="protein sequence ID" value="RKS80398.1"/>
    <property type="molecule type" value="Genomic_DNA"/>
</dbReference>